<reference evidence="1 2" key="1">
    <citation type="submission" date="2018-08" db="EMBL/GenBank/DDBJ databases">
        <title>Streptomyces NEAU-D10 sp. nov., a novel Actinomycete isolated from soil.</title>
        <authorList>
            <person name="Jin L."/>
        </authorList>
    </citation>
    <scope>NUCLEOTIDE SEQUENCE [LARGE SCALE GENOMIC DNA]</scope>
    <source>
        <strain evidence="1 2">NEAU-D10</strain>
    </source>
</reference>
<dbReference type="AlphaFoldDB" id="A0A371PVW3"/>
<accession>A0A371PVW3</accession>
<proteinExistence type="predicted"/>
<name>A0A371PVW3_STRIH</name>
<evidence type="ECO:0000313" key="1">
    <source>
        <dbReference type="EMBL" id="REK86588.1"/>
    </source>
</evidence>
<evidence type="ECO:0000313" key="2">
    <source>
        <dbReference type="Proteomes" id="UP000262477"/>
    </source>
</evidence>
<comment type="caution">
    <text evidence="1">The sequence shown here is derived from an EMBL/GenBank/DDBJ whole genome shotgun (WGS) entry which is preliminary data.</text>
</comment>
<organism evidence="1 2">
    <name type="scientific">Streptomyces inhibens</name>
    <dbReference type="NCBI Taxonomy" id="2293571"/>
    <lineage>
        <taxon>Bacteria</taxon>
        <taxon>Bacillati</taxon>
        <taxon>Actinomycetota</taxon>
        <taxon>Actinomycetes</taxon>
        <taxon>Kitasatosporales</taxon>
        <taxon>Streptomycetaceae</taxon>
        <taxon>Streptomyces</taxon>
    </lineage>
</organism>
<dbReference type="EMBL" id="QUAC01000243">
    <property type="protein sequence ID" value="REK86588.1"/>
    <property type="molecule type" value="Genomic_DNA"/>
</dbReference>
<sequence>MARAGQRDDHQCAHGDSANMAKLHLDFSPVVIGRLRERPRGTPPGTCTYAYTDTRIRIGDALDDALAGVGS</sequence>
<protein>
    <submittedName>
        <fullName evidence="1">Uncharacterized protein</fullName>
    </submittedName>
</protein>
<gene>
    <name evidence="1" type="ORF">DY245_31430</name>
</gene>
<keyword evidence="2" id="KW-1185">Reference proteome</keyword>
<dbReference type="Proteomes" id="UP000262477">
    <property type="component" value="Unassembled WGS sequence"/>
</dbReference>